<comment type="caution">
    <text evidence="1">The sequence shown here is derived from an EMBL/GenBank/DDBJ whole genome shotgun (WGS) entry which is preliminary data.</text>
</comment>
<dbReference type="Proteomes" id="UP001283361">
    <property type="component" value="Unassembled WGS sequence"/>
</dbReference>
<sequence length="96" mass="10819">MFTVEYDRQSLPVLSSCHEGSSKSGAWQSYSSTRYQPQTLAIIVDTAFTGLQRDFGQRSIARKLSLPDTTLPKVDTYNSFVFKVYQIEAVVLMKTS</sequence>
<proteinExistence type="predicted"/>
<accession>A0AAE1E2E2</accession>
<gene>
    <name evidence="1" type="ORF">RRG08_010474</name>
</gene>
<dbReference type="AlphaFoldDB" id="A0AAE1E2E2"/>
<reference evidence="1" key="1">
    <citation type="journal article" date="2023" name="G3 (Bethesda)">
        <title>A reference genome for the long-term kleptoplast-retaining sea slug Elysia crispata morphotype clarki.</title>
        <authorList>
            <person name="Eastman K.E."/>
            <person name="Pendleton A.L."/>
            <person name="Shaikh M.A."/>
            <person name="Suttiyut T."/>
            <person name="Ogas R."/>
            <person name="Tomko P."/>
            <person name="Gavelis G."/>
            <person name="Widhalm J.R."/>
            <person name="Wisecaver J.H."/>
        </authorList>
    </citation>
    <scope>NUCLEOTIDE SEQUENCE</scope>
    <source>
        <strain evidence="1">ECLA1</strain>
    </source>
</reference>
<protein>
    <submittedName>
        <fullName evidence="1">Uncharacterized protein</fullName>
    </submittedName>
</protein>
<evidence type="ECO:0000313" key="1">
    <source>
        <dbReference type="EMBL" id="KAK3791070.1"/>
    </source>
</evidence>
<dbReference type="EMBL" id="JAWDGP010001486">
    <property type="protein sequence ID" value="KAK3791070.1"/>
    <property type="molecule type" value="Genomic_DNA"/>
</dbReference>
<name>A0AAE1E2E2_9GAST</name>
<evidence type="ECO:0000313" key="2">
    <source>
        <dbReference type="Proteomes" id="UP001283361"/>
    </source>
</evidence>
<organism evidence="1 2">
    <name type="scientific">Elysia crispata</name>
    <name type="common">lettuce slug</name>
    <dbReference type="NCBI Taxonomy" id="231223"/>
    <lineage>
        <taxon>Eukaryota</taxon>
        <taxon>Metazoa</taxon>
        <taxon>Spiralia</taxon>
        <taxon>Lophotrochozoa</taxon>
        <taxon>Mollusca</taxon>
        <taxon>Gastropoda</taxon>
        <taxon>Heterobranchia</taxon>
        <taxon>Euthyneura</taxon>
        <taxon>Panpulmonata</taxon>
        <taxon>Sacoglossa</taxon>
        <taxon>Placobranchoidea</taxon>
        <taxon>Plakobranchidae</taxon>
        <taxon>Elysia</taxon>
    </lineage>
</organism>
<keyword evidence="2" id="KW-1185">Reference proteome</keyword>